<dbReference type="SUPFAM" id="SSF51735">
    <property type="entry name" value="NAD(P)-binding Rossmann-fold domains"/>
    <property type="match status" value="1"/>
</dbReference>
<organism evidence="3 4">
    <name type="scientific">Deinococcus metalli</name>
    <dbReference type="NCBI Taxonomy" id="1141878"/>
    <lineage>
        <taxon>Bacteria</taxon>
        <taxon>Thermotogati</taxon>
        <taxon>Deinococcota</taxon>
        <taxon>Deinococci</taxon>
        <taxon>Deinococcales</taxon>
        <taxon>Deinococcaceae</taxon>
        <taxon>Deinococcus</taxon>
    </lineage>
</organism>
<evidence type="ECO:0000259" key="2">
    <source>
        <dbReference type="Pfam" id="PF02894"/>
    </source>
</evidence>
<feature type="domain" description="Gfo/Idh/MocA-like oxidoreductase N-terminal" evidence="1">
    <location>
        <begin position="31"/>
        <end position="151"/>
    </location>
</feature>
<dbReference type="InterPro" id="IPR004104">
    <property type="entry name" value="Gfo/Idh/MocA-like_OxRdtase_C"/>
</dbReference>
<dbReference type="PANTHER" id="PTHR43377">
    <property type="entry name" value="BILIVERDIN REDUCTASE A"/>
    <property type="match status" value="1"/>
</dbReference>
<evidence type="ECO:0000313" key="4">
    <source>
        <dbReference type="Proteomes" id="UP000619376"/>
    </source>
</evidence>
<dbReference type="InterPro" id="IPR051450">
    <property type="entry name" value="Gfo/Idh/MocA_Oxidoreductases"/>
</dbReference>
<dbReference type="SUPFAM" id="SSF55347">
    <property type="entry name" value="Glyceraldehyde-3-phosphate dehydrogenase-like, C-terminal domain"/>
    <property type="match status" value="1"/>
</dbReference>
<gene>
    <name evidence="3" type="ORF">GCM10017781_13680</name>
</gene>
<evidence type="ECO:0000259" key="1">
    <source>
        <dbReference type="Pfam" id="PF01408"/>
    </source>
</evidence>
<sequence>MARRIVAVGPDCRSSMTHAMNSFEHGRPPRLLILGAGSRGGTYADYVRRHPDEGVVVGVAEPDAARREAFARAYGLPPERVYADWQSALTAPRFADIAVIATQDADHVAPVEAAAALGYHLLLEKPMAPDEDGCRRIVAAAGAAGVMLGVCHVLRYTAYTQALRRVLDVGTIGDIVSVEHLEPVGYWHQAHSFVRGHWRNEAHSSPMLLAKSCHDLDWLRYVVGLPCERVSSFGSLKHFRRGDQPPGASDRCVTCPPEIEQRCPYSATRYYLGQLEAGNTGWPLNVVTTDFTPEGVLDALTRGPYGRCVYACDNDVVDHQVVNFGFAGGVTATFTMTAFTRARGRETRIFGTRGELYGDSQIIRVYDFLTGDTTELDSDVASDGSILSGHGGGDDGLMKAFLAAVAHDDPSLILSGPQETLESHLMVFAAERARHEGRVVALG</sequence>
<dbReference type="PANTHER" id="PTHR43377:SF2">
    <property type="entry name" value="BINDING ROSSMANN FOLD OXIDOREDUCTASE, PUTATIVE (AFU_ORTHOLOGUE AFUA_4G00560)-RELATED"/>
    <property type="match status" value="1"/>
</dbReference>
<feature type="domain" description="Gfo/Idh/MocA-like oxidoreductase C-terminal" evidence="2">
    <location>
        <begin position="167"/>
        <end position="442"/>
    </location>
</feature>
<reference evidence="4" key="1">
    <citation type="journal article" date="2019" name="Int. J. Syst. Evol. Microbiol.">
        <title>The Global Catalogue of Microorganisms (GCM) 10K type strain sequencing project: providing services to taxonomists for standard genome sequencing and annotation.</title>
        <authorList>
            <consortium name="The Broad Institute Genomics Platform"/>
            <consortium name="The Broad Institute Genome Sequencing Center for Infectious Disease"/>
            <person name="Wu L."/>
            <person name="Ma J."/>
        </authorList>
    </citation>
    <scope>NUCLEOTIDE SEQUENCE [LARGE SCALE GENOMIC DNA]</scope>
    <source>
        <strain evidence="4">CGMCC 1.18437</strain>
    </source>
</reference>
<dbReference type="Pfam" id="PF02894">
    <property type="entry name" value="GFO_IDH_MocA_C"/>
    <property type="match status" value="1"/>
</dbReference>
<dbReference type="InterPro" id="IPR036291">
    <property type="entry name" value="NAD(P)-bd_dom_sf"/>
</dbReference>
<dbReference type="Pfam" id="PF01408">
    <property type="entry name" value="GFO_IDH_MocA"/>
    <property type="match status" value="1"/>
</dbReference>
<evidence type="ECO:0000313" key="3">
    <source>
        <dbReference type="EMBL" id="GHF38215.1"/>
    </source>
</evidence>
<protein>
    <submittedName>
        <fullName evidence="3">Oxidoreductase</fullName>
    </submittedName>
</protein>
<keyword evidence="4" id="KW-1185">Reference proteome</keyword>
<dbReference type="Gene3D" id="3.30.360.10">
    <property type="entry name" value="Dihydrodipicolinate Reductase, domain 2"/>
    <property type="match status" value="1"/>
</dbReference>
<comment type="caution">
    <text evidence="3">The sequence shown here is derived from an EMBL/GenBank/DDBJ whole genome shotgun (WGS) entry which is preliminary data.</text>
</comment>
<proteinExistence type="predicted"/>
<accession>A0ABQ3JJY3</accession>
<dbReference type="Gene3D" id="3.40.50.720">
    <property type="entry name" value="NAD(P)-binding Rossmann-like Domain"/>
    <property type="match status" value="1"/>
</dbReference>
<name>A0ABQ3JJY3_9DEIO</name>
<dbReference type="InterPro" id="IPR000683">
    <property type="entry name" value="Gfo/Idh/MocA-like_OxRdtase_N"/>
</dbReference>
<dbReference type="EMBL" id="BNAJ01000002">
    <property type="protein sequence ID" value="GHF38215.1"/>
    <property type="molecule type" value="Genomic_DNA"/>
</dbReference>
<dbReference type="Proteomes" id="UP000619376">
    <property type="component" value="Unassembled WGS sequence"/>
</dbReference>